<evidence type="ECO:0000313" key="1">
    <source>
        <dbReference type="EMBL" id="CRY97348.1"/>
    </source>
</evidence>
<organism evidence="1">
    <name type="scientific">uncultured prokaryote</name>
    <dbReference type="NCBI Taxonomy" id="198431"/>
    <lineage>
        <taxon>unclassified sequences</taxon>
        <taxon>environmental samples</taxon>
    </lineage>
</organism>
<protein>
    <submittedName>
        <fullName evidence="1">Uncharacterized protein</fullName>
    </submittedName>
</protein>
<dbReference type="AlphaFoldDB" id="A0A0H5Q643"/>
<accession>A0A0H5Q643</accession>
<reference evidence="1" key="2">
    <citation type="submission" date="2015-07" db="EMBL/GenBank/DDBJ databases">
        <title>Plasmids, circular viruses and viroids from rat gut.</title>
        <authorList>
            <person name="Jorgensen T.J."/>
            <person name="Hansen M.A."/>
            <person name="Xu Z."/>
            <person name="Tabak M.A."/>
            <person name="Sorensen S.J."/>
            <person name="Hansen L.H."/>
        </authorList>
    </citation>
    <scope>NUCLEOTIDE SEQUENCE</scope>
    <source>
        <strain evidence="1">RGFK1503</strain>
    </source>
</reference>
<reference evidence="1" key="1">
    <citation type="submission" date="2015-06" db="EMBL/GenBank/DDBJ databases">
        <authorList>
            <person name="Joergensen T."/>
        </authorList>
    </citation>
    <scope>NUCLEOTIDE SEQUENCE</scope>
    <source>
        <strain evidence="1">RGFK1503</strain>
    </source>
</reference>
<proteinExistence type="predicted"/>
<sequence length="187" mass="20229">MVTLIRRVQTVWTGVGGTPFYTNLYYDAATGDVDDLVAATSTLWNSMGTQISQDLTFDIDPTVQLIDTELDTVISAAISTIRATAFGDSSDTPLPYATQGLMQFRTGVFNGGREIRGRCFIPGPGEGVNTAGEPTGTYLNLLTASGLAWLEDPLVVPVVWSKARGVAEPITQVTAWPRWAVLRSRRD</sequence>
<dbReference type="EMBL" id="LN854040">
    <property type="protein sequence ID" value="CRY97348.1"/>
    <property type="molecule type" value="Genomic_DNA"/>
</dbReference>
<name>A0A0H5Q643_9ZZZZ</name>